<sequence length="112" mass="11849">MSLADELEKLRQLHKEGALTAEEYTQAKKRLLDGDAPATSAVPPRPAAPPDVSLRVGLDPKLTNMAQQASNRNLVGHVISGVVVLVFLSIFGFVACSISDAADACPPYSTCD</sequence>
<reference evidence="4 5" key="1">
    <citation type="journal article" date="2019" name="Int. J. Syst. Evol. Microbiol.">
        <title>The Global Catalogue of Microorganisms (GCM) 10K type strain sequencing project: providing services to taxonomists for standard genome sequencing and annotation.</title>
        <authorList>
            <consortium name="The Broad Institute Genomics Platform"/>
            <consortium name="The Broad Institute Genome Sequencing Center for Infectious Disease"/>
            <person name="Wu L."/>
            <person name="Ma J."/>
        </authorList>
    </citation>
    <scope>NUCLEOTIDE SEQUENCE [LARGE SCALE GENOMIC DNA]</scope>
    <source>
        <strain evidence="4 5">JCM 13250</strain>
    </source>
</reference>
<gene>
    <name evidence="4" type="ORF">GCM10009682_13070</name>
</gene>
<proteinExistence type="predicted"/>
<feature type="transmembrane region" description="Helical" evidence="2">
    <location>
        <begin position="74"/>
        <end position="95"/>
    </location>
</feature>
<keyword evidence="5" id="KW-1185">Reference proteome</keyword>
<dbReference type="Pfam" id="PF09851">
    <property type="entry name" value="SHOCT"/>
    <property type="match status" value="1"/>
</dbReference>
<keyword evidence="2" id="KW-0812">Transmembrane</keyword>
<dbReference type="EMBL" id="BAAALT010000033">
    <property type="protein sequence ID" value="GAA1792554.1"/>
    <property type="molecule type" value="Genomic_DNA"/>
</dbReference>
<protein>
    <recommendedName>
        <fullName evidence="3">SHOCT domain-containing protein</fullName>
    </recommendedName>
</protein>
<keyword evidence="2" id="KW-1133">Transmembrane helix</keyword>
<feature type="region of interest" description="Disordered" evidence="1">
    <location>
        <begin position="32"/>
        <end position="53"/>
    </location>
</feature>
<organism evidence="4 5">
    <name type="scientific">Luedemannella flava</name>
    <dbReference type="NCBI Taxonomy" id="349316"/>
    <lineage>
        <taxon>Bacteria</taxon>
        <taxon>Bacillati</taxon>
        <taxon>Actinomycetota</taxon>
        <taxon>Actinomycetes</taxon>
        <taxon>Micromonosporales</taxon>
        <taxon>Micromonosporaceae</taxon>
        <taxon>Luedemannella</taxon>
    </lineage>
</organism>
<name>A0ABN2LL77_9ACTN</name>
<accession>A0ABN2LL77</accession>
<dbReference type="RefSeq" id="WP_344127313.1">
    <property type="nucleotide sequence ID" value="NZ_BAAALT010000033.1"/>
</dbReference>
<dbReference type="Proteomes" id="UP001500218">
    <property type="component" value="Unassembled WGS sequence"/>
</dbReference>
<comment type="caution">
    <text evidence="4">The sequence shown here is derived from an EMBL/GenBank/DDBJ whole genome shotgun (WGS) entry which is preliminary data.</text>
</comment>
<evidence type="ECO:0000256" key="1">
    <source>
        <dbReference type="SAM" id="MobiDB-lite"/>
    </source>
</evidence>
<evidence type="ECO:0000313" key="4">
    <source>
        <dbReference type="EMBL" id="GAA1792554.1"/>
    </source>
</evidence>
<evidence type="ECO:0000256" key="2">
    <source>
        <dbReference type="SAM" id="Phobius"/>
    </source>
</evidence>
<evidence type="ECO:0000313" key="5">
    <source>
        <dbReference type="Proteomes" id="UP001500218"/>
    </source>
</evidence>
<feature type="domain" description="SHOCT" evidence="3">
    <location>
        <begin position="5"/>
        <end position="32"/>
    </location>
</feature>
<keyword evidence="2" id="KW-0472">Membrane</keyword>
<evidence type="ECO:0000259" key="3">
    <source>
        <dbReference type="Pfam" id="PF09851"/>
    </source>
</evidence>
<dbReference type="InterPro" id="IPR018649">
    <property type="entry name" value="SHOCT"/>
</dbReference>